<keyword evidence="2" id="KW-0813">Transport</keyword>
<dbReference type="InterPro" id="IPR017871">
    <property type="entry name" value="ABC_transporter-like_CS"/>
</dbReference>
<evidence type="ECO:0000256" key="8">
    <source>
        <dbReference type="ARBA" id="ARBA00023136"/>
    </source>
</evidence>
<dbReference type="InterPro" id="IPR018449">
    <property type="entry name" value="NIL_domain"/>
</dbReference>
<dbReference type="GO" id="GO:0006865">
    <property type="term" value="P:amino acid transport"/>
    <property type="evidence" value="ECO:0007669"/>
    <property type="project" value="UniProtKB-KW"/>
</dbReference>
<keyword evidence="11" id="KW-1185">Reference proteome</keyword>
<dbReference type="SUPFAM" id="SSF52540">
    <property type="entry name" value="P-loop containing nucleoside triphosphate hydrolases"/>
    <property type="match status" value="1"/>
</dbReference>
<dbReference type="EC" id="3.6.3.-" evidence="10"/>
<evidence type="ECO:0000259" key="9">
    <source>
        <dbReference type="PROSITE" id="PS50893"/>
    </source>
</evidence>
<sequence>MIEVSHLVKEFSNDGKVFRAVDDVSFQVKKGEIYGIIGLSGAGKSTLVRCLNRLEEPTSGKIVIDGVDMVALSKKELLNQRKDIGMIFQHFNLFLQKTVYDNIAYPLEIQKWPKEKIQARVEELLDFIDLKDKRGVYPSSLSGGQKQRVAIARALATSPKILLSDEGTSALDPINTRMVVETLKKTVKDLNTTIIMITHQMEVAKDICDRIAVMENGKIIEENTVEELFRAPKTKQTQKFISSLRESDNPDQNIDLTKYKGRVLRLSYDDQTVDQPILSRCIKDYQVDVNLLSGNMNRLDVKDFGYMIVEVLGSDQQVDQALAFMKEKGVYVEVLK</sequence>
<evidence type="ECO:0000256" key="3">
    <source>
        <dbReference type="ARBA" id="ARBA00022475"/>
    </source>
</evidence>
<dbReference type="SMART" id="SM00382">
    <property type="entry name" value="AAA"/>
    <property type="match status" value="1"/>
</dbReference>
<dbReference type="PROSITE" id="PS00211">
    <property type="entry name" value="ABC_TRANSPORTER_1"/>
    <property type="match status" value="1"/>
</dbReference>
<evidence type="ECO:0000256" key="1">
    <source>
        <dbReference type="ARBA" id="ARBA00005417"/>
    </source>
</evidence>
<reference evidence="10 11" key="1">
    <citation type="submission" date="2019-02" db="EMBL/GenBank/DDBJ databases">
        <authorList>
            <consortium name="Pathogen Informatics"/>
        </authorList>
    </citation>
    <scope>NUCLEOTIDE SEQUENCE [LARGE SCALE GENOMIC DNA]</scope>
    <source>
        <strain evidence="10 11">3012STDY7089603</strain>
    </source>
</reference>
<evidence type="ECO:0000256" key="4">
    <source>
        <dbReference type="ARBA" id="ARBA00022741"/>
    </source>
</evidence>
<dbReference type="InterPro" id="IPR003439">
    <property type="entry name" value="ABC_transporter-like_ATP-bd"/>
</dbReference>
<evidence type="ECO:0000256" key="7">
    <source>
        <dbReference type="ARBA" id="ARBA00022970"/>
    </source>
</evidence>
<comment type="similarity">
    <text evidence="1">Belongs to the ABC transporter superfamily.</text>
</comment>
<dbReference type="EMBL" id="CAACYI010000001">
    <property type="protein sequence ID" value="VFB15579.1"/>
    <property type="molecule type" value="Genomic_DNA"/>
</dbReference>
<dbReference type="Proteomes" id="UP000377798">
    <property type="component" value="Unassembled WGS sequence"/>
</dbReference>
<evidence type="ECO:0000256" key="6">
    <source>
        <dbReference type="ARBA" id="ARBA00022967"/>
    </source>
</evidence>
<evidence type="ECO:0000256" key="5">
    <source>
        <dbReference type="ARBA" id="ARBA00022840"/>
    </source>
</evidence>
<keyword evidence="5 10" id="KW-0067">ATP-binding</keyword>
<evidence type="ECO:0000313" key="11">
    <source>
        <dbReference type="Proteomes" id="UP000377798"/>
    </source>
</evidence>
<dbReference type="PANTHER" id="PTHR43166:SF30">
    <property type="entry name" value="METHIONINE IMPORT ATP-BINDING PROTEIN METN"/>
    <property type="match status" value="1"/>
</dbReference>
<keyword evidence="3" id="KW-1003">Cell membrane</keyword>
<dbReference type="InterPro" id="IPR027417">
    <property type="entry name" value="P-loop_NTPase"/>
</dbReference>
<feature type="domain" description="ABC transporter" evidence="9">
    <location>
        <begin position="2"/>
        <end position="241"/>
    </location>
</feature>
<dbReference type="InterPro" id="IPR003593">
    <property type="entry name" value="AAA+_ATPase"/>
</dbReference>
<dbReference type="InterPro" id="IPR041701">
    <property type="entry name" value="MetN_ABC"/>
</dbReference>
<dbReference type="GO" id="GO:0016887">
    <property type="term" value="F:ATP hydrolysis activity"/>
    <property type="evidence" value="ECO:0007669"/>
    <property type="project" value="InterPro"/>
</dbReference>
<dbReference type="InterPro" id="IPR050086">
    <property type="entry name" value="MetN_ABC_transporter-like"/>
</dbReference>
<keyword evidence="4" id="KW-0547">Nucleotide-binding</keyword>
<dbReference type="PROSITE" id="PS50893">
    <property type="entry name" value="ABC_TRANSPORTER_2"/>
    <property type="match status" value="1"/>
</dbReference>
<dbReference type="RefSeq" id="WP_131747930.1">
    <property type="nucleotide sequence ID" value="NZ_CAACYI010000001.1"/>
</dbReference>
<dbReference type="CDD" id="cd03258">
    <property type="entry name" value="ABC_MetN_methionine_transporter"/>
    <property type="match status" value="1"/>
</dbReference>
<dbReference type="Pfam" id="PF00005">
    <property type="entry name" value="ABC_tran"/>
    <property type="match status" value="1"/>
</dbReference>
<name>A0A8H2M2U3_9FIRM</name>
<keyword evidence="8" id="KW-0472">Membrane</keyword>
<accession>A0A8H2M2U3</accession>
<dbReference type="PANTHER" id="PTHR43166">
    <property type="entry name" value="AMINO ACID IMPORT ATP-BINDING PROTEIN"/>
    <property type="match status" value="1"/>
</dbReference>
<evidence type="ECO:0000313" key="10">
    <source>
        <dbReference type="EMBL" id="VFB15579.1"/>
    </source>
</evidence>
<evidence type="ECO:0000256" key="2">
    <source>
        <dbReference type="ARBA" id="ARBA00022448"/>
    </source>
</evidence>
<keyword evidence="6" id="KW-1278">Translocase</keyword>
<gene>
    <name evidence="10" type="primary">metN_1</name>
    <name evidence="10" type="ORF">NCTC13150_00078</name>
</gene>
<keyword evidence="7" id="KW-0029">Amino-acid transport</keyword>
<dbReference type="AlphaFoldDB" id="A0A8H2M2U3"/>
<dbReference type="Gene3D" id="3.40.50.300">
    <property type="entry name" value="P-loop containing nucleotide triphosphate hydrolases"/>
    <property type="match status" value="1"/>
</dbReference>
<protein>
    <submittedName>
        <fullName evidence="10">Methionine import ATP-binding protein MetN</fullName>
        <ecNumber evidence="10">3.6.3.-</ecNumber>
    </submittedName>
</protein>
<dbReference type="InterPro" id="IPR045865">
    <property type="entry name" value="ACT-like_dom_sf"/>
</dbReference>
<dbReference type="Pfam" id="PF09383">
    <property type="entry name" value="NIL"/>
    <property type="match status" value="1"/>
</dbReference>
<dbReference type="Gene3D" id="3.30.70.260">
    <property type="match status" value="1"/>
</dbReference>
<comment type="caution">
    <text evidence="10">The sequence shown here is derived from an EMBL/GenBank/DDBJ whole genome shotgun (WGS) entry which is preliminary data.</text>
</comment>
<dbReference type="SUPFAM" id="SSF55021">
    <property type="entry name" value="ACT-like"/>
    <property type="match status" value="1"/>
</dbReference>
<proteinExistence type="inferred from homology"/>
<keyword evidence="10" id="KW-0378">Hydrolase</keyword>
<dbReference type="GO" id="GO:0005524">
    <property type="term" value="F:ATP binding"/>
    <property type="evidence" value="ECO:0007669"/>
    <property type="project" value="UniProtKB-KW"/>
</dbReference>
<dbReference type="SMART" id="SM00930">
    <property type="entry name" value="NIL"/>
    <property type="match status" value="1"/>
</dbReference>
<dbReference type="GO" id="GO:0005886">
    <property type="term" value="C:plasma membrane"/>
    <property type="evidence" value="ECO:0007669"/>
    <property type="project" value="UniProtKB-ARBA"/>
</dbReference>
<dbReference type="FunFam" id="3.40.50.300:FF:000056">
    <property type="entry name" value="Cell division ATP-binding protein FtsE"/>
    <property type="match status" value="1"/>
</dbReference>
<organism evidence="10 11">
    <name type="scientific">Urinicoccus massiliensis</name>
    <dbReference type="NCBI Taxonomy" id="1723382"/>
    <lineage>
        <taxon>Bacteria</taxon>
        <taxon>Bacillati</taxon>
        <taxon>Bacillota</taxon>
        <taxon>Tissierellia</taxon>
        <taxon>Tissierellales</taxon>
        <taxon>Peptoniphilaceae</taxon>
        <taxon>Urinicoccus</taxon>
    </lineage>
</organism>